<dbReference type="PANTHER" id="PTHR21310:SF15">
    <property type="entry name" value="AMINOGLYCOSIDE PHOSPHOTRANSFERASE DOMAIN-CONTAINING PROTEIN"/>
    <property type="match status" value="1"/>
</dbReference>
<sequence>MGYTLIPGIPLSFEAIQAEGSMKMLAEQLAQFLAELHDFPTTSIARTTTSLSEFDPARRRQQWQQMYKDVYSTLEIHLTPTEFQRICQWWDTVLQDTSMNDFVSSLIHGDFWYENILVSSKELPSIVGVIDFEAAEIADPAQDLAVVQYLGIEFQTRVLNSYRRHRGMDEKP</sequence>
<reference evidence="2 3" key="1">
    <citation type="submission" date="2023-04" db="EMBL/GenBank/DDBJ databases">
        <title>Genome of Basidiobolus ranarum AG-B5.</title>
        <authorList>
            <person name="Stajich J.E."/>
            <person name="Carter-House D."/>
            <person name="Gryganskyi A."/>
        </authorList>
    </citation>
    <scope>NUCLEOTIDE SEQUENCE [LARGE SCALE GENOMIC DNA]</scope>
    <source>
        <strain evidence="2 3">AG-B5</strain>
    </source>
</reference>
<dbReference type="EMBL" id="JASJQH010000233">
    <property type="protein sequence ID" value="KAK9765722.1"/>
    <property type="molecule type" value="Genomic_DNA"/>
</dbReference>
<feature type="domain" description="Aminoglycoside phosphotransferase" evidence="1">
    <location>
        <begin position="23"/>
        <end position="167"/>
    </location>
</feature>
<dbReference type="Pfam" id="PF01636">
    <property type="entry name" value="APH"/>
    <property type="match status" value="1"/>
</dbReference>
<accession>A0ABR2WW95</accession>
<dbReference type="InterPro" id="IPR011009">
    <property type="entry name" value="Kinase-like_dom_sf"/>
</dbReference>
<dbReference type="InterPro" id="IPR002575">
    <property type="entry name" value="Aminoglycoside_PTrfase"/>
</dbReference>
<organism evidence="2 3">
    <name type="scientific">Basidiobolus ranarum</name>
    <dbReference type="NCBI Taxonomy" id="34480"/>
    <lineage>
        <taxon>Eukaryota</taxon>
        <taxon>Fungi</taxon>
        <taxon>Fungi incertae sedis</taxon>
        <taxon>Zoopagomycota</taxon>
        <taxon>Entomophthoromycotina</taxon>
        <taxon>Basidiobolomycetes</taxon>
        <taxon>Basidiobolales</taxon>
        <taxon>Basidiobolaceae</taxon>
        <taxon>Basidiobolus</taxon>
    </lineage>
</organism>
<gene>
    <name evidence="2" type="ORF">K7432_005723</name>
</gene>
<proteinExistence type="predicted"/>
<evidence type="ECO:0000313" key="2">
    <source>
        <dbReference type="EMBL" id="KAK9765722.1"/>
    </source>
</evidence>
<evidence type="ECO:0000259" key="1">
    <source>
        <dbReference type="Pfam" id="PF01636"/>
    </source>
</evidence>
<protein>
    <recommendedName>
        <fullName evidence="1">Aminoglycoside phosphotransferase domain-containing protein</fullName>
    </recommendedName>
</protein>
<name>A0ABR2WW95_9FUNG</name>
<dbReference type="Gene3D" id="3.90.1200.10">
    <property type="match status" value="1"/>
</dbReference>
<comment type="caution">
    <text evidence="2">The sequence shown here is derived from an EMBL/GenBank/DDBJ whole genome shotgun (WGS) entry which is preliminary data.</text>
</comment>
<dbReference type="SUPFAM" id="SSF56112">
    <property type="entry name" value="Protein kinase-like (PK-like)"/>
    <property type="match status" value="1"/>
</dbReference>
<dbReference type="InterPro" id="IPR051678">
    <property type="entry name" value="AGP_Transferase"/>
</dbReference>
<keyword evidence="3" id="KW-1185">Reference proteome</keyword>
<evidence type="ECO:0000313" key="3">
    <source>
        <dbReference type="Proteomes" id="UP001479436"/>
    </source>
</evidence>
<dbReference type="PANTHER" id="PTHR21310">
    <property type="entry name" value="AMINOGLYCOSIDE PHOSPHOTRANSFERASE-RELATED-RELATED"/>
    <property type="match status" value="1"/>
</dbReference>
<dbReference type="Proteomes" id="UP001479436">
    <property type="component" value="Unassembled WGS sequence"/>
</dbReference>